<keyword evidence="3" id="KW-1185">Reference proteome</keyword>
<evidence type="ECO:0000256" key="1">
    <source>
        <dbReference type="SAM" id="MobiDB-lite"/>
    </source>
</evidence>
<feature type="compositionally biased region" description="Low complexity" evidence="1">
    <location>
        <begin position="1"/>
        <end position="19"/>
    </location>
</feature>
<evidence type="ECO:0000313" key="2">
    <source>
        <dbReference type="EMBL" id="KIW67502.1"/>
    </source>
</evidence>
<gene>
    <name evidence="2" type="ORF">PV04_06746</name>
</gene>
<dbReference type="AlphaFoldDB" id="A0A0D2DZH4"/>
<feature type="region of interest" description="Disordered" evidence="1">
    <location>
        <begin position="1"/>
        <end position="41"/>
    </location>
</feature>
<reference evidence="2 3" key="1">
    <citation type="submission" date="2015-01" db="EMBL/GenBank/DDBJ databases">
        <title>The Genome Sequence of Capronia semiimmersa CBS27337.</title>
        <authorList>
            <consortium name="The Broad Institute Genomics Platform"/>
            <person name="Cuomo C."/>
            <person name="de Hoog S."/>
            <person name="Gorbushina A."/>
            <person name="Stielow B."/>
            <person name="Teixiera M."/>
            <person name="Abouelleil A."/>
            <person name="Chapman S.B."/>
            <person name="Priest M."/>
            <person name="Young S.K."/>
            <person name="Wortman J."/>
            <person name="Nusbaum C."/>
            <person name="Birren B."/>
        </authorList>
    </citation>
    <scope>NUCLEOTIDE SEQUENCE [LARGE SCALE GENOMIC DNA]</scope>
    <source>
        <strain evidence="2 3">CBS 27337</strain>
    </source>
</reference>
<name>A0A0D2DZH4_9EURO</name>
<accession>A0A0D2DZH4</accession>
<dbReference type="STRING" id="5601.A0A0D2DZH4"/>
<sequence length="217" mass="23646">MSANVASASAPIAIRSSPPLQGEDADEHASEVGSEESSSRSCSCSEASNAALFGPTSTHTLEEAITSATLPRLRTVLLKMCRQDPVCVALASKELLVEAKTRGREGGDAITATKRHRKAYEMCSQCHVEYDVKENAVRGKAHGLCKYHPGEKELQSDADFWGDYDEGCYGDMESLIDEPDFADGFVWTCCEMVGSAPPCRTTKHRPVEKGNKRARWD</sequence>
<dbReference type="Proteomes" id="UP000054266">
    <property type="component" value="Unassembled WGS sequence"/>
</dbReference>
<organism evidence="2 3">
    <name type="scientific">Phialophora macrospora</name>
    <dbReference type="NCBI Taxonomy" id="1851006"/>
    <lineage>
        <taxon>Eukaryota</taxon>
        <taxon>Fungi</taxon>
        <taxon>Dikarya</taxon>
        <taxon>Ascomycota</taxon>
        <taxon>Pezizomycotina</taxon>
        <taxon>Eurotiomycetes</taxon>
        <taxon>Chaetothyriomycetidae</taxon>
        <taxon>Chaetothyriales</taxon>
        <taxon>Herpotrichiellaceae</taxon>
        <taxon>Phialophora</taxon>
    </lineage>
</organism>
<dbReference type="EMBL" id="KN846959">
    <property type="protein sequence ID" value="KIW67502.1"/>
    <property type="molecule type" value="Genomic_DNA"/>
</dbReference>
<protein>
    <recommendedName>
        <fullName evidence="4">C2H2-type domain-containing protein</fullName>
    </recommendedName>
</protein>
<evidence type="ECO:0008006" key="4">
    <source>
        <dbReference type="Google" id="ProtNLM"/>
    </source>
</evidence>
<dbReference type="PANTHER" id="PTHR38167:SF1">
    <property type="entry name" value="C2H2-TYPE DOMAIN-CONTAINING PROTEIN"/>
    <property type="match status" value="1"/>
</dbReference>
<dbReference type="HOGENOM" id="CLU_093552_2_0_1"/>
<proteinExistence type="predicted"/>
<evidence type="ECO:0000313" key="3">
    <source>
        <dbReference type="Proteomes" id="UP000054266"/>
    </source>
</evidence>
<dbReference type="PANTHER" id="PTHR38167">
    <property type="entry name" value="C2H2-TYPE DOMAIN-CONTAINING PROTEIN"/>
    <property type="match status" value="1"/>
</dbReference>
<feature type="compositionally biased region" description="Low complexity" evidence="1">
    <location>
        <begin position="31"/>
        <end position="41"/>
    </location>
</feature>